<evidence type="ECO:0000313" key="1">
    <source>
        <dbReference type="EMBL" id="EMA08754.1"/>
    </source>
</evidence>
<dbReference type="Pfam" id="PF04007">
    <property type="entry name" value="DUF354"/>
    <property type="match status" value="1"/>
</dbReference>
<evidence type="ECO:0000313" key="4">
    <source>
        <dbReference type="Proteomes" id="UP000682967"/>
    </source>
</evidence>
<dbReference type="RefSeq" id="WP_004966693.1">
    <property type="nucleotide sequence ID" value="NZ_AOLR01000057.1"/>
</dbReference>
<dbReference type="EMBL" id="AOLR01000057">
    <property type="protein sequence ID" value="EMA08754.1"/>
    <property type="molecule type" value="Genomic_DNA"/>
</dbReference>
<dbReference type="KEGG" id="hsin:KDQ40_18980"/>
<dbReference type="PANTHER" id="PTHR39662:SF1">
    <property type="entry name" value="DUF354 DOMAIN-CONTAINING PROTEIN"/>
    <property type="match status" value="1"/>
</dbReference>
<dbReference type="OrthoDB" id="185087at2157"/>
<geneLocation type="plasmid" evidence="2 4">
    <name>pHsi540</name>
</geneLocation>
<proteinExistence type="predicted"/>
<evidence type="ECO:0000313" key="2">
    <source>
        <dbReference type="EMBL" id="QUJ74049.1"/>
    </source>
</evidence>
<keyword evidence="3" id="KW-1185">Reference proteome</keyword>
<dbReference type="Proteomes" id="UP000011659">
    <property type="component" value="Unassembled WGS sequence"/>
</dbReference>
<reference evidence="2" key="2">
    <citation type="submission" date="2021-04" db="EMBL/GenBank/DDBJ databases">
        <title>Complete Genome sequence and Methylome Analysis of the Haloarchaeon Haloarcula sinaiiensis.</title>
        <authorList>
            <person name="Fomenkov A."/>
            <person name="DasSarma P."/>
            <person name="DasSarma S."/>
            <person name="Roberts R.J."/>
        </authorList>
    </citation>
    <scope>NUCLEOTIDE SEQUENCE</scope>
    <source>
        <strain evidence="2">ATCC 33800</strain>
        <plasmid evidence="2">pHsi540</plasmid>
    </source>
</reference>
<gene>
    <name evidence="1" type="ORF">C436_20353</name>
    <name evidence="2" type="ORF">KDQ40_18980</name>
</gene>
<dbReference type="PANTHER" id="PTHR39662">
    <property type="entry name" value="DUF354 DOMAIN-CONTAINING PROTEIN-RELATED"/>
    <property type="match status" value="1"/>
</dbReference>
<dbReference type="GeneID" id="64825086"/>
<dbReference type="Proteomes" id="UP000682967">
    <property type="component" value="Plasmid pHsi540"/>
</dbReference>
<organism evidence="1 3">
    <name type="scientific">Haloarcula marismortui ATCC 33800</name>
    <dbReference type="NCBI Taxonomy" id="662476"/>
    <lineage>
        <taxon>Archaea</taxon>
        <taxon>Methanobacteriati</taxon>
        <taxon>Methanobacteriota</taxon>
        <taxon>Stenosarchaea group</taxon>
        <taxon>Halobacteria</taxon>
        <taxon>Halobacteriales</taxon>
        <taxon>Haloarculaceae</taxon>
        <taxon>Haloarcula</taxon>
    </lineage>
</organism>
<dbReference type="SUPFAM" id="SSF53756">
    <property type="entry name" value="UDP-Glycosyltransferase/glycogen phosphorylase"/>
    <property type="match status" value="1"/>
</dbReference>
<sequence>MATEATVSRQTHEWVDLVSPSHPFFFRALVDGLDPLSMTVTVRKKTETVPLAQEVGFDAEIVGRDFDNPMIRKLGIPLRAAQLALQAPEADVALCSRNAMCILASKARGIPSIHFTDNDITAHVDGLRAEKLYNRLEALATHNVVPEAFDTWELKRWGASSKSIHTYDGLKEHVYVANFEPTSGFTDQLPFDEYVVVRPEAMTAAYVNVNQSIVPRLLTEVVDRGFNVVYLPRSRGDDEFADAFSADRVYTPSNALNGLDLAWHAECVLTGSGTMAREAACMETPAVSFFPNSLLSVDKQLVDEGKVLHSRDVPEIAEYLTGLDEADAESSRKRARTVRDEVVELTQGLVDDMEADR</sequence>
<accession>M0JL88</accession>
<keyword evidence="2" id="KW-0614">Plasmid</keyword>
<name>M0JL88_9EURY</name>
<reference evidence="1 3" key="1">
    <citation type="journal article" date="2014" name="PLoS Genet.">
        <title>Phylogenetically driven sequencing of extremely halophilic archaea reveals strategies for static and dynamic osmo-response.</title>
        <authorList>
            <person name="Becker E.A."/>
            <person name="Seitzer P.M."/>
            <person name="Tritt A."/>
            <person name="Larsen D."/>
            <person name="Krusor M."/>
            <person name="Yao A.I."/>
            <person name="Wu D."/>
            <person name="Madern D."/>
            <person name="Eisen J.A."/>
            <person name="Darling A.E."/>
            <person name="Facciotti M.T."/>
        </authorList>
    </citation>
    <scope>NUCLEOTIDE SEQUENCE [LARGE SCALE GENOMIC DNA]</scope>
    <source>
        <strain evidence="1 3">ATCC 33800</strain>
    </source>
</reference>
<evidence type="ECO:0000313" key="3">
    <source>
        <dbReference type="Proteomes" id="UP000011659"/>
    </source>
</evidence>
<dbReference type="AlphaFoldDB" id="M0JL88"/>
<dbReference type="PATRIC" id="fig|662476.7.peg.4051"/>
<dbReference type="EMBL" id="CP073368">
    <property type="protein sequence ID" value="QUJ74049.1"/>
    <property type="molecule type" value="Genomic_DNA"/>
</dbReference>
<protein>
    <submittedName>
        <fullName evidence="2">DUF354 domain-containing protein</fullName>
    </submittedName>
</protein>
<dbReference type="InterPro" id="IPR007152">
    <property type="entry name" value="DUF354"/>
</dbReference>